<dbReference type="AlphaFoldDB" id="A0A4U6TR79"/>
<dbReference type="Gramene" id="TKW03915">
    <property type="protein sequence ID" value="TKW03915"/>
    <property type="gene ID" value="SEVIR_7G074601v2"/>
</dbReference>
<reference evidence="2" key="1">
    <citation type="submission" date="2019-03" db="EMBL/GenBank/DDBJ databases">
        <title>WGS assembly of Setaria viridis.</title>
        <authorList>
            <person name="Huang P."/>
            <person name="Jenkins J."/>
            <person name="Grimwood J."/>
            <person name="Barry K."/>
            <person name="Healey A."/>
            <person name="Mamidi S."/>
            <person name="Sreedasyam A."/>
            <person name="Shu S."/>
            <person name="Feldman M."/>
            <person name="Wu J."/>
            <person name="Yu Y."/>
            <person name="Chen C."/>
            <person name="Johnson J."/>
            <person name="Rokhsar D."/>
            <person name="Baxter I."/>
            <person name="Schmutz J."/>
            <person name="Brutnell T."/>
            <person name="Kellogg E."/>
        </authorList>
    </citation>
    <scope>NUCLEOTIDE SEQUENCE [LARGE SCALE GENOMIC DNA]</scope>
</reference>
<proteinExistence type="predicted"/>
<dbReference type="EMBL" id="CM016558">
    <property type="protein sequence ID" value="TKW03915.1"/>
    <property type="molecule type" value="Genomic_DNA"/>
</dbReference>
<keyword evidence="1" id="KW-0472">Membrane</keyword>
<keyword evidence="1" id="KW-0812">Transmembrane</keyword>
<sequence>MSYIYACNGYGILKKMLMMVIVSLTLPSLMSRDMDTWGNLTNCTEKKGMDCVHHWEEQ</sequence>
<protein>
    <submittedName>
        <fullName evidence="2">Uncharacterized protein</fullName>
    </submittedName>
</protein>
<accession>A0A4U6TR79</accession>
<organism evidence="2 3">
    <name type="scientific">Setaria viridis</name>
    <name type="common">Green bristlegrass</name>
    <name type="synonym">Setaria italica subsp. viridis</name>
    <dbReference type="NCBI Taxonomy" id="4556"/>
    <lineage>
        <taxon>Eukaryota</taxon>
        <taxon>Viridiplantae</taxon>
        <taxon>Streptophyta</taxon>
        <taxon>Embryophyta</taxon>
        <taxon>Tracheophyta</taxon>
        <taxon>Spermatophyta</taxon>
        <taxon>Magnoliopsida</taxon>
        <taxon>Liliopsida</taxon>
        <taxon>Poales</taxon>
        <taxon>Poaceae</taxon>
        <taxon>PACMAD clade</taxon>
        <taxon>Panicoideae</taxon>
        <taxon>Panicodae</taxon>
        <taxon>Paniceae</taxon>
        <taxon>Cenchrinae</taxon>
        <taxon>Setaria</taxon>
    </lineage>
</organism>
<feature type="transmembrane region" description="Helical" evidence="1">
    <location>
        <begin position="12"/>
        <end position="30"/>
    </location>
</feature>
<evidence type="ECO:0000313" key="2">
    <source>
        <dbReference type="EMBL" id="TKW03915.1"/>
    </source>
</evidence>
<name>A0A4U6TR79_SETVI</name>
<evidence type="ECO:0000313" key="3">
    <source>
        <dbReference type="Proteomes" id="UP000298652"/>
    </source>
</evidence>
<keyword evidence="3" id="KW-1185">Reference proteome</keyword>
<gene>
    <name evidence="2" type="ORF">SEVIR_7G074601v2</name>
</gene>
<dbReference type="Proteomes" id="UP000298652">
    <property type="component" value="Chromosome 7"/>
</dbReference>
<keyword evidence="1" id="KW-1133">Transmembrane helix</keyword>
<evidence type="ECO:0000256" key="1">
    <source>
        <dbReference type="SAM" id="Phobius"/>
    </source>
</evidence>